<organism evidence="1 2">
    <name type="scientific">Falsiroseomonas oleicola</name>
    <dbReference type="NCBI Taxonomy" id="2801474"/>
    <lineage>
        <taxon>Bacteria</taxon>
        <taxon>Pseudomonadati</taxon>
        <taxon>Pseudomonadota</taxon>
        <taxon>Alphaproteobacteria</taxon>
        <taxon>Acetobacterales</taxon>
        <taxon>Roseomonadaceae</taxon>
        <taxon>Falsiroseomonas</taxon>
    </lineage>
</organism>
<proteinExistence type="predicted"/>
<evidence type="ECO:0000313" key="2">
    <source>
        <dbReference type="Proteomes" id="UP000689967"/>
    </source>
</evidence>
<protein>
    <recommendedName>
        <fullName evidence="3">ATP-binding protein</fullName>
    </recommendedName>
</protein>
<reference evidence="1 2" key="1">
    <citation type="submission" date="2021-01" db="EMBL/GenBank/DDBJ databases">
        <title>Roseomonas sp. nov, a bacterium isolated from an oil production mixture in Yumen Oilfield.</title>
        <authorList>
            <person name="Wu D."/>
        </authorList>
    </citation>
    <scope>NUCLEOTIDE SEQUENCE [LARGE SCALE GENOMIC DNA]</scope>
    <source>
        <strain evidence="1 2">ROY-5-3</strain>
    </source>
</reference>
<sequence length="420" mass="43477">MTSEDDAPRLTLPPGVRFAAVGAEFIRGIAAATGIEARLAERMALIAEEVLAASPATAVAVTLALRDRRHAVRLDVVFASAELDLAGLDQSRDRDVEDAAGVGLYLAARLADHLTTEPAGRGGLRLGFDLARAYPARAVPAPPDGLGMPVGTPVDPDDATLALLVDWAEAKGAGGPAFRTAARVLDQRAAGDLFARVALDARRRPVGGLFWQPFGRRLMALAGPALLLPEGPARKALVEALLDSALAGLVRGTVQGLVVLEAAPGMKRADFEVVGHLPDAQGGHPVLFRALEEDPGGITWVAPELRDWVAGMVRRLALGRDIEASPPPARASGAAMAAETDRAAGRVTLRPLLAAADAAEVAEANVALFRGQGFSQMRALLDLGRPEHAGFAQGLLRAGLAPAALIPDAAGDLLLLAATA</sequence>
<gene>
    <name evidence="1" type="ORF">JJQ90_02370</name>
</gene>
<accession>A0ABS6H476</accession>
<name>A0ABS6H476_9PROT</name>
<keyword evidence="2" id="KW-1185">Reference proteome</keyword>
<comment type="caution">
    <text evidence="1">The sequence shown here is derived from an EMBL/GenBank/DDBJ whole genome shotgun (WGS) entry which is preliminary data.</text>
</comment>
<dbReference type="Proteomes" id="UP000689967">
    <property type="component" value="Unassembled WGS sequence"/>
</dbReference>
<evidence type="ECO:0000313" key="1">
    <source>
        <dbReference type="EMBL" id="MBU8542528.1"/>
    </source>
</evidence>
<evidence type="ECO:0008006" key="3">
    <source>
        <dbReference type="Google" id="ProtNLM"/>
    </source>
</evidence>
<dbReference type="EMBL" id="JAERQM010000001">
    <property type="protein sequence ID" value="MBU8542528.1"/>
    <property type="molecule type" value="Genomic_DNA"/>
</dbReference>
<dbReference type="RefSeq" id="WP_216872843.1">
    <property type="nucleotide sequence ID" value="NZ_JAERQM010000001.1"/>
</dbReference>